<evidence type="ECO:0000313" key="4">
    <source>
        <dbReference type="Proteomes" id="UP000002704"/>
    </source>
</evidence>
<protein>
    <submittedName>
        <fullName evidence="3">Uncharacterized protein</fullName>
    </submittedName>
</protein>
<keyword evidence="2" id="KW-0472">Membrane</keyword>
<dbReference type="SUPFAM" id="SSF52540">
    <property type="entry name" value="P-loop containing nucleoside triphosphate hydrolases"/>
    <property type="match status" value="1"/>
</dbReference>
<name>Q3KCV2_PSEPF</name>
<reference evidence="3 4" key="1">
    <citation type="journal article" date="2009" name="Genome Biol.">
        <title>Genomic and genetic analyses of diversity and plant interactions of Pseudomonas fluorescens.</title>
        <authorList>
            <person name="Silby M.W."/>
            <person name="Cerdeno-Tarraga A.M."/>
            <person name="Vernikos G.S."/>
            <person name="Giddens S.R."/>
            <person name="Jackson R.W."/>
            <person name="Preston G.M."/>
            <person name="Zhang X.X."/>
            <person name="Moon C.D."/>
            <person name="Gehrig S.M."/>
            <person name="Godfrey S.A."/>
            <person name="Knight C.G."/>
            <person name="Malone J.G."/>
            <person name="Robinson Z."/>
            <person name="Spiers A.J."/>
            <person name="Harris S."/>
            <person name="Challis G.L."/>
            <person name="Yaxley A.M."/>
            <person name="Harris D."/>
            <person name="Seeger K."/>
            <person name="Murphy L."/>
            <person name="Rutter S."/>
            <person name="Squares R."/>
            <person name="Quail M.A."/>
            <person name="Saunders E."/>
            <person name="Mavromatis K."/>
            <person name="Brettin T.S."/>
            <person name="Bentley S.D."/>
            <person name="Hothersall J."/>
            <person name="Stephens E."/>
            <person name="Thomas C.M."/>
            <person name="Parkhill J."/>
            <person name="Levy S.B."/>
            <person name="Rainey P.B."/>
            <person name="Thomson N.R."/>
        </authorList>
    </citation>
    <scope>NUCLEOTIDE SEQUENCE [LARGE SCALE GENOMIC DNA]</scope>
    <source>
        <strain evidence="3 4">Pf0-1</strain>
    </source>
</reference>
<keyword evidence="2" id="KW-0812">Transmembrane</keyword>
<sequence length="291" mass="32470">MSKAQDFSRLYARVASDIATALDDVSRLDVSNDKGNLHLASVKEKLGEMKSRFDGEISYLEKHAEWDNFTIAFFGETNAGKSTIIESLRILFEEKKRQALIQRNQATAADIQAVFSHKSDELIEELSTRYVSFCEDIAALGDDIGALVNQTQRDLQTTRQQLEHTRQDYAYCKERLSLAVSDLDSTRQALQATETRLADSQKNHTQTQSELQQTGLQLQGVRGDLQRLEQQLVEKGSQLQATQAQLSECQRQSESARISLEQRARMKLVFGLVGGIVLGAIAGALGYAQLL</sequence>
<evidence type="ECO:0000256" key="2">
    <source>
        <dbReference type="SAM" id="Phobius"/>
    </source>
</evidence>
<dbReference type="EMBL" id="CP000094">
    <property type="protein sequence ID" value="ABA74403.1"/>
    <property type="molecule type" value="Genomic_DNA"/>
</dbReference>
<dbReference type="SUPFAM" id="SSF57997">
    <property type="entry name" value="Tropomyosin"/>
    <property type="match status" value="1"/>
</dbReference>
<organism evidence="3 4">
    <name type="scientific">Pseudomonas fluorescens (strain Pf0-1)</name>
    <dbReference type="NCBI Taxonomy" id="205922"/>
    <lineage>
        <taxon>Bacteria</taxon>
        <taxon>Pseudomonadati</taxon>
        <taxon>Pseudomonadota</taxon>
        <taxon>Gammaproteobacteria</taxon>
        <taxon>Pseudomonadales</taxon>
        <taxon>Pseudomonadaceae</taxon>
        <taxon>Pseudomonas</taxon>
    </lineage>
</organism>
<dbReference type="Proteomes" id="UP000002704">
    <property type="component" value="Chromosome"/>
</dbReference>
<feature type="coiled-coil region" evidence="1">
    <location>
        <begin position="148"/>
        <end position="245"/>
    </location>
</feature>
<dbReference type="Gene3D" id="1.10.287.620">
    <property type="entry name" value="Helix Hairpins"/>
    <property type="match status" value="1"/>
</dbReference>
<dbReference type="KEGG" id="pfo:Pfl01_2662"/>
<keyword evidence="1" id="KW-0175">Coiled coil</keyword>
<dbReference type="AlphaFoldDB" id="Q3KCV2"/>
<gene>
    <name evidence="3" type="ordered locus">Pfl01_2662</name>
</gene>
<dbReference type="HOGENOM" id="CLU_956019_0_0_6"/>
<accession>Q3KCV2</accession>
<proteinExistence type="predicted"/>
<dbReference type="InterPro" id="IPR027417">
    <property type="entry name" value="P-loop_NTPase"/>
</dbReference>
<dbReference type="Gene3D" id="3.40.50.300">
    <property type="entry name" value="P-loop containing nucleotide triphosphate hydrolases"/>
    <property type="match status" value="1"/>
</dbReference>
<evidence type="ECO:0000256" key="1">
    <source>
        <dbReference type="SAM" id="Coils"/>
    </source>
</evidence>
<keyword evidence="2" id="KW-1133">Transmembrane helix</keyword>
<evidence type="ECO:0000313" key="3">
    <source>
        <dbReference type="EMBL" id="ABA74403.1"/>
    </source>
</evidence>
<dbReference type="RefSeq" id="WP_011334075.1">
    <property type="nucleotide sequence ID" value="NC_007492.2"/>
</dbReference>
<feature type="transmembrane region" description="Helical" evidence="2">
    <location>
        <begin position="268"/>
        <end position="288"/>
    </location>
</feature>